<dbReference type="InterPro" id="IPR002184">
    <property type="entry name" value="7TM_GPCR_serpentine_rcpt_Srb"/>
</dbReference>
<dbReference type="GeneID" id="9804355"/>
<dbReference type="GO" id="GO:0004888">
    <property type="term" value="F:transmembrane signaling receptor activity"/>
    <property type="evidence" value="ECO:0007669"/>
    <property type="project" value="InterPro"/>
</dbReference>
<dbReference type="GO" id="GO:0007606">
    <property type="term" value="P:sensory perception of chemical stimulus"/>
    <property type="evidence" value="ECO:0007669"/>
    <property type="project" value="InterPro"/>
</dbReference>
<feature type="transmembrane region" description="Helical" evidence="6">
    <location>
        <begin position="235"/>
        <end position="257"/>
    </location>
</feature>
<keyword evidence="5 6" id="KW-0472">Membrane</keyword>
<feature type="transmembrane region" description="Helical" evidence="6">
    <location>
        <begin position="101"/>
        <end position="127"/>
    </location>
</feature>
<comment type="caution">
    <text evidence="7">The sequence shown here is derived from an EMBL/GenBank/DDBJ whole genome shotgun (WGS) entry which is preliminary data.</text>
</comment>
<feature type="transmembrane region" description="Helical" evidence="6">
    <location>
        <begin position="277"/>
        <end position="296"/>
    </location>
</feature>
<evidence type="ECO:0000256" key="4">
    <source>
        <dbReference type="ARBA" id="ARBA00022989"/>
    </source>
</evidence>
<dbReference type="CTD" id="9804355"/>
<dbReference type="GO" id="GO:0016020">
    <property type="term" value="C:membrane"/>
    <property type="evidence" value="ECO:0007669"/>
    <property type="project" value="UniProtKB-SubCell"/>
</dbReference>
<feature type="transmembrane region" description="Helical" evidence="6">
    <location>
        <begin position="139"/>
        <end position="161"/>
    </location>
</feature>
<dbReference type="Proteomes" id="UP000483820">
    <property type="component" value="Chromosome II"/>
</dbReference>
<feature type="transmembrane region" description="Helical" evidence="6">
    <location>
        <begin position="57"/>
        <end position="81"/>
    </location>
</feature>
<dbReference type="PRINTS" id="PR00699">
    <property type="entry name" value="TMPROTEINSRB"/>
</dbReference>
<accession>A0A6A5HC27</accession>
<keyword evidence="3 6" id="KW-0812">Transmembrane</keyword>
<evidence type="ECO:0000313" key="7">
    <source>
        <dbReference type="EMBL" id="KAF1764374.1"/>
    </source>
</evidence>
<dbReference type="KEGG" id="crq:GCK72_004321"/>
<comment type="similarity">
    <text evidence="2">Belongs to the nematode receptor-like protein srb family.</text>
</comment>
<proteinExistence type="inferred from homology"/>
<dbReference type="EMBL" id="WUAV01000002">
    <property type="protein sequence ID" value="KAF1764374.1"/>
    <property type="molecule type" value="Genomic_DNA"/>
</dbReference>
<name>A0A6A5HC27_CAERE</name>
<evidence type="ECO:0000256" key="1">
    <source>
        <dbReference type="ARBA" id="ARBA00004141"/>
    </source>
</evidence>
<dbReference type="PANTHER" id="PTHR31216:SF12">
    <property type="entry name" value="SERPENTINE RECEPTOR CLASS BETA-1-RELATED"/>
    <property type="match status" value="1"/>
</dbReference>
<dbReference type="Pfam" id="PF02175">
    <property type="entry name" value="7TM_GPCR_Srb"/>
    <property type="match status" value="1"/>
</dbReference>
<protein>
    <submittedName>
        <fullName evidence="7">Uncharacterized protein</fullName>
    </submittedName>
</protein>
<gene>
    <name evidence="7" type="ORF">GCK72_004321</name>
</gene>
<evidence type="ECO:0000313" key="8">
    <source>
        <dbReference type="Proteomes" id="UP000483820"/>
    </source>
</evidence>
<evidence type="ECO:0000256" key="2">
    <source>
        <dbReference type="ARBA" id="ARBA00006860"/>
    </source>
</evidence>
<organism evidence="7 8">
    <name type="scientific">Caenorhabditis remanei</name>
    <name type="common">Caenorhabditis vulgaris</name>
    <dbReference type="NCBI Taxonomy" id="31234"/>
    <lineage>
        <taxon>Eukaryota</taxon>
        <taxon>Metazoa</taxon>
        <taxon>Ecdysozoa</taxon>
        <taxon>Nematoda</taxon>
        <taxon>Chromadorea</taxon>
        <taxon>Rhabditida</taxon>
        <taxon>Rhabditina</taxon>
        <taxon>Rhabditomorpha</taxon>
        <taxon>Rhabditoidea</taxon>
        <taxon>Rhabditidae</taxon>
        <taxon>Peloderinae</taxon>
        <taxon>Caenorhabditis</taxon>
    </lineage>
</organism>
<reference evidence="7 8" key="1">
    <citation type="submission" date="2019-12" db="EMBL/GenBank/DDBJ databases">
        <title>Chromosome-level assembly of the Caenorhabditis remanei genome.</title>
        <authorList>
            <person name="Teterina A.A."/>
            <person name="Willis J.H."/>
            <person name="Phillips P.C."/>
        </authorList>
    </citation>
    <scope>NUCLEOTIDE SEQUENCE [LARGE SCALE GENOMIC DNA]</scope>
    <source>
        <strain evidence="7 8">PX506</strain>
        <tissue evidence="7">Whole organism</tissue>
    </source>
</reference>
<keyword evidence="4 6" id="KW-1133">Transmembrane helix</keyword>
<comment type="subcellular location">
    <subcellularLocation>
        <location evidence="1">Membrane</location>
        <topology evidence="1">Multi-pass membrane protein</topology>
    </subcellularLocation>
</comment>
<dbReference type="PANTHER" id="PTHR31216">
    <property type="entry name" value="SERPENTINE RECEPTOR CLASS BETA-1-RELATED-RELATED"/>
    <property type="match status" value="1"/>
</dbReference>
<dbReference type="AlphaFoldDB" id="A0A6A5HC27"/>
<evidence type="ECO:0000256" key="6">
    <source>
        <dbReference type="SAM" id="Phobius"/>
    </source>
</evidence>
<evidence type="ECO:0000256" key="3">
    <source>
        <dbReference type="ARBA" id="ARBA00022692"/>
    </source>
</evidence>
<evidence type="ECO:0000256" key="5">
    <source>
        <dbReference type="ARBA" id="ARBA00023136"/>
    </source>
</evidence>
<dbReference type="RefSeq" id="XP_003092055.2">
    <property type="nucleotide sequence ID" value="XM_003092007.2"/>
</dbReference>
<feature type="transmembrane region" description="Helical" evidence="6">
    <location>
        <begin position="181"/>
        <end position="205"/>
    </location>
</feature>
<sequence>MILKRPIFQARQVSFDPLYRSSQYYTFFSSVIALIPLTFLIYFQLRNSTFNDNVKFLYMLYFAEILLSVFNNVVVFSHHVITPIYAENNCDLLVDTLKNKVFQNIGVFGVSCPMLTILGITFERLLALIFAHCYERVRLCIGLIIGVIAVVCDMVLVWFFFRYETFEQPSISYFMVPDSSGYRMNILCWWLLAANAANLVFNYILVKVNVALKKKWRSSLSTRFQMEENIITTKFSTFISFVHVFFFSLYLIFTLGIRLFGSNFLTTPADFVAVRGVYITIPTYNLVIGVASCIYLRRLKGEKSAKVHAEVTFKYAGYEAAQIHEEAMLSIWKTHSSKKSIF</sequence>
<feature type="transmembrane region" description="Helical" evidence="6">
    <location>
        <begin position="24"/>
        <end position="45"/>
    </location>
</feature>